<dbReference type="Proteomes" id="UP000631312">
    <property type="component" value="Unassembled WGS sequence"/>
</dbReference>
<evidence type="ECO:0000313" key="1">
    <source>
        <dbReference type="EMBL" id="GIE43300.1"/>
    </source>
</evidence>
<accession>A0A7W7HK87</accession>
<organism evidence="2 3">
    <name type="scientific">Actinoplanes lobatus</name>
    <dbReference type="NCBI Taxonomy" id="113568"/>
    <lineage>
        <taxon>Bacteria</taxon>
        <taxon>Bacillati</taxon>
        <taxon>Actinomycetota</taxon>
        <taxon>Actinomycetes</taxon>
        <taxon>Micromonosporales</taxon>
        <taxon>Micromonosporaceae</taxon>
        <taxon>Actinoplanes</taxon>
    </lineage>
</organism>
<gene>
    <name evidence="1" type="ORF">Alo02nite_61980</name>
    <name evidence="2" type="ORF">BJ964_005878</name>
</gene>
<dbReference type="InterPro" id="IPR011990">
    <property type="entry name" value="TPR-like_helical_dom_sf"/>
</dbReference>
<sequence>MPAPDIDLAEIRREYMDGIGRGDRHVVDRLLMRLRSIGGDGRTPSVEVLLLIANLLAGRFMLAGDERDLREALGVLRRAGDLGAADPADPDHAEWALASAMTYVSAYYVSQNIGVLDRAVDLLRPVEPRTPAVLHLLATALFLRGTAVGVTSAEQLGEQIGLLRECLAVVPPGSPQRPSLASMLGLSLASLSEATGDPAAVGEARELLASVLATIPAGHRERAQLVPAYARCLIATEDPGDVELAIHELSAEERHPDVLQVLAEALLLRSARTDSRADVDRAAALAEQAAAATRGVARLGALAAGGQAYLRRFLANGDRIDLDRSLAMFAELRASPTGLEIGLAAACAQALRQRGDRADLDAAVELLAGVKDEEQPRIILAMILSVRATHHSGDLGDARRALALLDGTRPSPAAATVHATATGAAYLAAYQIGGDPEDLDHAIRALRREDPAEPARRDVVERLLLLGTTLTASARYLGGAGIHEAITVLRRAESMVDGRATQAAALRYQLGNALATAGFRDAGRLDEAVGLLRAVLRGPDPLLVTRAQAIGRLGSALTLRFHAYGRPEDLTEGIVNLRQALAQMTVEGIGRWITQMELAMALSARFEQYGDPADIETAADLMRTVTAKAGLTRSYGSILLEITLRTRLQRPGGEDGLDEGIGLLRDILDAIPRTHIEYGVAAANLATALVLRFHRDGRAEDLDRAIAIGRTLAGDDEPDPRFAANLSAHLKNRYDLHGHLPDLDDAIEASRTAVERANGHTARAGLLSRLGRLLMARGDLDEAVTVGRRAAAMDGPDLGHFEGGRLRTDLAATLIAAFEHTGQRAHLEEAIDRIREAIEVSSADDLYRSSFLTTLGQALERRWREYHDDADLRAAVTALRDALAGEEPASPDHAQLRAVLAGVLLTDGLHRGDPSTVAVARDHGREAAHHPAVPAQSRIEGAATWGNAARWLDDLPEVQTAFAYAVGLLAPLAWRGISRISQETALGNWSGAAPQASAAALANQDPGGAVELLERGRGVLWTGLLDTRSSLEDLAGRAPDLAAELVRVRRGLDGYSARSMA</sequence>
<proteinExistence type="predicted"/>
<name>A0A7W7HK87_9ACTN</name>
<keyword evidence="4" id="KW-1185">Reference proteome</keyword>
<dbReference type="EMBL" id="BOMP01000105">
    <property type="protein sequence ID" value="GIE43300.1"/>
    <property type="molecule type" value="Genomic_DNA"/>
</dbReference>
<evidence type="ECO:0000313" key="3">
    <source>
        <dbReference type="Proteomes" id="UP000590511"/>
    </source>
</evidence>
<reference evidence="2 3" key="1">
    <citation type="submission" date="2020-08" db="EMBL/GenBank/DDBJ databases">
        <title>Sequencing the genomes of 1000 actinobacteria strains.</title>
        <authorList>
            <person name="Klenk H.-P."/>
        </authorList>
    </citation>
    <scope>NUCLEOTIDE SEQUENCE [LARGE SCALE GENOMIC DNA]</scope>
    <source>
        <strain evidence="2 3">DSM 43150</strain>
    </source>
</reference>
<reference evidence="1 4" key="2">
    <citation type="submission" date="2021-01" db="EMBL/GenBank/DDBJ databases">
        <title>Whole genome shotgun sequence of Actinoplanes lobatus NBRC 12513.</title>
        <authorList>
            <person name="Komaki H."/>
            <person name="Tamura T."/>
        </authorList>
    </citation>
    <scope>NUCLEOTIDE SEQUENCE [LARGE SCALE GENOMIC DNA]</scope>
    <source>
        <strain evidence="1 4">NBRC 12513</strain>
    </source>
</reference>
<protein>
    <submittedName>
        <fullName evidence="2">Tetratricopeptide (TPR) repeat protein</fullName>
    </submittedName>
</protein>
<dbReference type="SUPFAM" id="SSF48452">
    <property type="entry name" value="TPR-like"/>
    <property type="match status" value="1"/>
</dbReference>
<dbReference type="AlphaFoldDB" id="A0A7W7HK87"/>
<dbReference type="Proteomes" id="UP000590511">
    <property type="component" value="Unassembled WGS sequence"/>
</dbReference>
<evidence type="ECO:0000313" key="2">
    <source>
        <dbReference type="EMBL" id="MBB4751717.1"/>
    </source>
</evidence>
<dbReference type="RefSeq" id="WP_188123710.1">
    <property type="nucleotide sequence ID" value="NZ_BOMP01000105.1"/>
</dbReference>
<dbReference type="EMBL" id="JACHNC010000001">
    <property type="protein sequence ID" value="MBB4751717.1"/>
    <property type="molecule type" value="Genomic_DNA"/>
</dbReference>
<comment type="caution">
    <text evidence="2">The sequence shown here is derived from an EMBL/GenBank/DDBJ whole genome shotgun (WGS) entry which is preliminary data.</text>
</comment>
<evidence type="ECO:0000313" key="4">
    <source>
        <dbReference type="Proteomes" id="UP000631312"/>
    </source>
</evidence>
<dbReference type="Gene3D" id="1.25.40.10">
    <property type="entry name" value="Tetratricopeptide repeat domain"/>
    <property type="match status" value="1"/>
</dbReference>